<evidence type="ECO:0000256" key="7">
    <source>
        <dbReference type="PROSITE-ProRule" id="PRU00810"/>
    </source>
</evidence>
<dbReference type="GO" id="GO:0000785">
    <property type="term" value="C:chromatin"/>
    <property type="evidence" value="ECO:0007669"/>
    <property type="project" value="TreeGrafter"/>
</dbReference>
<dbReference type="InterPro" id="IPR036640">
    <property type="entry name" value="ABC1_TM_sf"/>
</dbReference>
<evidence type="ECO:0000313" key="10">
    <source>
        <dbReference type="Proteomes" id="UP001374584"/>
    </source>
</evidence>
<feature type="transmembrane region" description="Helical" evidence="8">
    <location>
        <begin position="347"/>
        <end position="365"/>
    </location>
</feature>
<dbReference type="EMBL" id="JAYMYR010000005">
    <property type="protein sequence ID" value="KAK7365107.1"/>
    <property type="molecule type" value="Genomic_DNA"/>
</dbReference>
<dbReference type="GO" id="GO:0003714">
    <property type="term" value="F:transcription corepressor activity"/>
    <property type="evidence" value="ECO:0007669"/>
    <property type="project" value="InterPro"/>
</dbReference>
<accession>A0AAN9N719</accession>
<keyword evidence="10" id="KW-1185">Reference proteome</keyword>
<dbReference type="PANTHER" id="PTHR12346:SF0">
    <property type="entry name" value="SIN3A, ISOFORM G"/>
    <property type="match status" value="1"/>
</dbReference>
<dbReference type="SUPFAM" id="SSF47762">
    <property type="entry name" value="PAH2 domain"/>
    <property type="match status" value="2"/>
</dbReference>
<keyword evidence="6 7" id="KW-0539">Nucleus</keyword>
<feature type="transmembrane region" description="Helical" evidence="8">
    <location>
        <begin position="271"/>
        <end position="289"/>
    </location>
</feature>
<keyword evidence="5 8" id="KW-0472">Membrane</keyword>
<dbReference type="PROSITE" id="PS51477">
    <property type="entry name" value="PAH"/>
    <property type="match status" value="2"/>
</dbReference>
<evidence type="ECO:0000256" key="4">
    <source>
        <dbReference type="ARBA" id="ARBA00022989"/>
    </source>
</evidence>
<feature type="transmembrane region" description="Helical" evidence="8">
    <location>
        <begin position="237"/>
        <end position="259"/>
    </location>
</feature>
<evidence type="ECO:0000256" key="1">
    <source>
        <dbReference type="ARBA" id="ARBA00004123"/>
    </source>
</evidence>
<dbReference type="GO" id="GO:0005524">
    <property type="term" value="F:ATP binding"/>
    <property type="evidence" value="ECO:0007669"/>
    <property type="project" value="InterPro"/>
</dbReference>
<dbReference type="InterPro" id="IPR003822">
    <property type="entry name" value="PAH"/>
</dbReference>
<dbReference type="GO" id="GO:0016020">
    <property type="term" value="C:membrane"/>
    <property type="evidence" value="ECO:0007669"/>
    <property type="project" value="InterPro"/>
</dbReference>
<sequence length="403" mass="46939">MHASTVARGQYHVMGEGDENIGKASNSWRRMRGRTRRGGVARVRVAVEEGFCECDYRQNQLPQSTPQRPSMDDALHFLNRVKAVFWNEKEKYDMLIQILKDYKAERITSEVVAARVKELLKGHCSLILRFNTFLPKEHEIKLKDEPSQELVRLVDGIRERFKNDDHLYQSFLVSIKTYKEDKRKTTCDLYGELAVIFKDHQDLLKEFTRLFPNYDGVEENVEDEKPRLSIPKWKQTCLGCFIALLFCTIMWSIIFVYFLSCHDEITRKTKMYSFCFLGLVVISFIANIFHQPYNIICMREYITKRISKILTIGDGWFVQKENFRCDLCNRVVKENVVMPLMGEKMGVVVQTICAVIIGFTVGLMFAWRVAIAMTVVQLIIIVCFNIRGVLKIMPSKNIKIHDD</sequence>
<evidence type="ECO:0000313" key="9">
    <source>
        <dbReference type="EMBL" id="KAK7365107.1"/>
    </source>
</evidence>
<dbReference type="FunFam" id="1.20.1160.11:FF:000001">
    <property type="entry name" value="Paired amphipathic helix protein Sin3"/>
    <property type="match status" value="1"/>
</dbReference>
<evidence type="ECO:0008006" key="11">
    <source>
        <dbReference type="Google" id="ProtNLM"/>
    </source>
</evidence>
<keyword evidence="3 8" id="KW-0812">Transmembrane</keyword>
<dbReference type="Proteomes" id="UP001374584">
    <property type="component" value="Unassembled WGS sequence"/>
</dbReference>
<name>A0AAN9N719_PHACN</name>
<organism evidence="9 10">
    <name type="scientific">Phaseolus coccineus</name>
    <name type="common">Scarlet runner bean</name>
    <name type="synonym">Phaseolus multiflorus</name>
    <dbReference type="NCBI Taxonomy" id="3886"/>
    <lineage>
        <taxon>Eukaryota</taxon>
        <taxon>Viridiplantae</taxon>
        <taxon>Streptophyta</taxon>
        <taxon>Embryophyta</taxon>
        <taxon>Tracheophyta</taxon>
        <taxon>Spermatophyta</taxon>
        <taxon>Magnoliopsida</taxon>
        <taxon>eudicotyledons</taxon>
        <taxon>Gunneridae</taxon>
        <taxon>Pentapetalae</taxon>
        <taxon>rosids</taxon>
        <taxon>fabids</taxon>
        <taxon>Fabales</taxon>
        <taxon>Fabaceae</taxon>
        <taxon>Papilionoideae</taxon>
        <taxon>50 kb inversion clade</taxon>
        <taxon>NPAAA clade</taxon>
        <taxon>indigoferoid/millettioid clade</taxon>
        <taxon>Phaseoleae</taxon>
        <taxon>Phaseolus</taxon>
    </lineage>
</organism>
<evidence type="ECO:0000256" key="8">
    <source>
        <dbReference type="SAM" id="Phobius"/>
    </source>
</evidence>
<dbReference type="InterPro" id="IPR036600">
    <property type="entry name" value="PAH_sf"/>
</dbReference>
<dbReference type="Gene3D" id="1.20.1160.11">
    <property type="entry name" value="Paired amphipathic helix"/>
    <property type="match status" value="2"/>
</dbReference>
<comment type="caution">
    <text evidence="9">The sequence shown here is derived from an EMBL/GenBank/DDBJ whole genome shotgun (WGS) entry which is preliminary data.</text>
</comment>
<dbReference type="PANTHER" id="PTHR12346">
    <property type="entry name" value="SIN3B-RELATED"/>
    <property type="match status" value="1"/>
</dbReference>
<evidence type="ECO:0000256" key="3">
    <source>
        <dbReference type="ARBA" id="ARBA00022692"/>
    </source>
</evidence>
<feature type="transmembrane region" description="Helical" evidence="8">
    <location>
        <begin position="371"/>
        <end position="390"/>
    </location>
</feature>
<comment type="subcellular location">
    <subcellularLocation>
        <location evidence="1 7">Nucleus</location>
    </subcellularLocation>
</comment>
<proteinExistence type="predicted"/>
<dbReference type="GO" id="GO:0000122">
    <property type="term" value="P:negative regulation of transcription by RNA polymerase II"/>
    <property type="evidence" value="ECO:0007669"/>
    <property type="project" value="TreeGrafter"/>
</dbReference>
<evidence type="ECO:0000256" key="2">
    <source>
        <dbReference type="ARBA" id="ARBA00022491"/>
    </source>
</evidence>
<evidence type="ECO:0000256" key="5">
    <source>
        <dbReference type="ARBA" id="ARBA00023136"/>
    </source>
</evidence>
<reference evidence="9 10" key="1">
    <citation type="submission" date="2024-01" db="EMBL/GenBank/DDBJ databases">
        <title>The genomes of 5 underutilized Papilionoideae crops provide insights into root nodulation and disease resistanc.</title>
        <authorList>
            <person name="Jiang F."/>
        </authorList>
    </citation>
    <scope>NUCLEOTIDE SEQUENCE [LARGE SCALE GENOMIC DNA]</scope>
    <source>
        <strain evidence="9">JINMINGXINNONG_FW02</strain>
        <tissue evidence="9">Leaves</tissue>
    </source>
</reference>
<gene>
    <name evidence="9" type="ORF">VNO80_13921</name>
</gene>
<evidence type="ECO:0000256" key="6">
    <source>
        <dbReference type="ARBA" id="ARBA00023242"/>
    </source>
</evidence>
<dbReference type="AlphaFoldDB" id="A0AAN9N719"/>
<protein>
    <recommendedName>
        <fullName evidence="11">ABC transmembrane type-1 domain-containing protein</fullName>
    </recommendedName>
</protein>
<keyword evidence="2" id="KW-0678">Repressor</keyword>
<dbReference type="Pfam" id="PF02671">
    <property type="entry name" value="PAH"/>
    <property type="match status" value="2"/>
</dbReference>
<keyword evidence="4 8" id="KW-1133">Transmembrane helix</keyword>
<dbReference type="GO" id="GO:0000118">
    <property type="term" value="C:histone deacetylase complex"/>
    <property type="evidence" value="ECO:0007669"/>
    <property type="project" value="TreeGrafter"/>
</dbReference>
<dbReference type="InterPro" id="IPR039774">
    <property type="entry name" value="Sin3-like"/>
</dbReference>
<dbReference type="Gene3D" id="1.20.1560.10">
    <property type="entry name" value="ABC transporter type 1, transmembrane domain"/>
    <property type="match status" value="1"/>
</dbReference>
<dbReference type="SUPFAM" id="SSF90123">
    <property type="entry name" value="ABC transporter transmembrane region"/>
    <property type="match status" value="1"/>
</dbReference>